<organism evidence="4 5">
    <name type="scientific">Nitratireductor aquimarinus</name>
    <dbReference type="NCBI Taxonomy" id="889300"/>
    <lineage>
        <taxon>Bacteria</taxon>
        <taxon>Pseudomonadati</taxon>
        <taxon>Pseudomonadota</taxon>
        <taxon>Alphaproteobacteria</taxon>
        <taxon>Hyphomicrobiales</taxon>
        <taxon>Phyllobacteriaceae</taxon>
        <taxon>Nitratireductor</taxon>
    </lineage>
</organism>
<feature type="domain" description="Outer membrane protein beta-barrel" evidence="3">
    <location>
        <begin position="46"/>
        <end position="276"/>
    </location>
</feature>
<feature type="chain" id="PRO_5046746874" evidence="2">
    <location>
        <begin position="25"/>
        <end position="279"/>
    </location>
</feature>
<sequence length="279" mass="29788">MSTITRLLVSSVSLTLVSIGAAQAADYDPPIIIEEVPDVVPVEIGSGWYLRGDIGYSLKTSAKDPFTYRTFDGVNYGSAAFDSVSLSKDFSFGLGFGYSFTDWFRADATLDRFTAGFNGTTSSAVPCPGAPAGTTCRSEDGSEVTGYSALLNAYVDLGTYVGFTPYVGAGIGYTYMRWDELANSAYCVGGGCGGTSFAGTSRHSGESDWRFTYALMAGMSYDFSNNMKVDLGYRYRHVDGGNMFAWDAATAAAGATGVQGDDSDLATHEIRVGLRYELW</sequence>
<keyword evidence="1 2" id="KW-0732">Signal</keyword>
<name>A0ABU4AIF3_9HYPH</name>
<keyword evidence="5" id="KW-1185">Reference proteome</keyword>
<dbReference type="EMBL" id="JAWLIP010000002">
    <property type="protein sequence ID" value="MDV6226014.1"/>
    <property type="molecule type" value="Genomic_DNA"/>
</dbReference>
<dbReference type="Gene3D" id="2.40.160.20">
    <property type="match status" value="1"/>
</dbReference>
<evidence type="ECO:0000313" key="4">
    <source>
        <dbReference type="EMBL" id="MDV6226014.1"/>
    </source>
</evidence>
<evidence type="ECO:0000259" key="3">
    <source>
        <dbReference type="Pfam" id="PF13505"/>
    </source>
</evidence>
<evidence type="ECO:0000313" key="5">
    <source>
        <dbReference type="Proteomes" id="UP001185659"/>
    </source>
</evidence>
<dbReference type="InterPro" id="IPR011250">
    <property type="entry name" value="OMP/PagP_B-barrel"/>
</dbReference>
<dbReference type="Pfam" id="PF13505">
    <property type="entry name" value="OMP_b-brl"/>
    <property type="match status" value="1"/>
</dbReference>
<dbReference type="RefSeq" id="WP_317560828.1">
    <property type="nucleotide sequence ID" value="NZ_JAWLIP010000002.1"/>
</dbReference>
<reference evidence="4 5" key="1">
    <citation type="submission" date="2023-10" db="EMBL/GenBank/DDBJ databases">
        <authorList>
            <person name="Venkata Ramana C."/>
            <person name="Sasikala C."/>
            <person name="Dhurka M."/>
        </authorList>
    </citation>
    <scope>NUCLEOTIDE SEQUENCE [LARGE SCALE GENOMIC DNA]</scope>
    <source>
        <strain evidence="4 5">KCTC 32151</strain>
    </source>
</reference>
<evidence type="ECO:0000256" key="2">
    <source>
        <dbReference type="SAM" id="SignalP"/>
    </source>
</evidence>
<dbReference type="InterPro" id="IPR027385">
    <property type="entry name" value="Beta-barrel_OMP"/>
</dbReference>
<accession>A0ABU4AIF3</accession>
<proteinExistence type="predicted"/>
<comment type="caution">
    <text evidence="4">The sequence shown here is derived from an EMBL/GenBank/DDBJ whole genome shotgun (WGS) entry which is preliminary data.</text>
</comment>
<gene>
    <name evidence="4" type="ORF">R2G56_06915</name>
</gene>
<dbReference type="SUPFAM" id="SSF56925">
    <property type="entry name" value="OMPA-like"/>
    <property type="match status" value="1"/>
</dbReference>
<dbReference type="Proteomes" id="UP001185659">
    <property type="component" value="Unassembled WGS sequence"/>
</dbReference>
<evidence type="ECO:0000256" key="1">
    <source>
        <dbReference type="ARBA" id="ARBA00022729"/>
    </source>
</evidence>
<protein>
    <submittedName>
        <fullName evidence="4">Porin family protein</fullName>
    </submittedName>
</protein>
<feature type="signal peptide" evidence="2">
    <location>
        <begin position="1"/>
        <end position="24"/>
    </location>
</feature>